<evidence type="ECO:0000313" key="7">
    <source>
        <dbReference type="Proteomes" id="UP000706926"/>
    </source>
</evidence>
<dbReference type="SUPFAM" id="SSF53383">
    <property type="entry name" value="PLP-dependent transferases"/>
    <property type="match status" value="1"/>
</dbReference>
<dbReference type="EC" id="2.6.1.-" evidence="4"/>
<evidence type="ECO:0000256" key="4">
    <source>
        <dbReference type="RuleBase" id="RU000481"/>
    </source>
</evidence>
<gene>
    <name evidence="6" type="ORF">J2Z18_002704</name>
</gene>
<dbReference type="InterPro" id="IPR015422">
    <property type="entry name" value="PyrdxlP-dep_Trfase_small"/>
</dbReference>
<sequence length="407" mass="44661">MTNSRMRRSWRADKLSHLGSSIFAEVAEWKQEALQAGKQVIDLGIGSPDRGPSLTIRETLSSEVMKEEQYSYPGTSGTPEFRSQCAAWMAYRYGVKVNPDSEMLALMGSQDGLSHLAQAICNPGDIAIVPDPGYPIYTGALAIAGVTPWHVPLREERGFLPDLDRIPEEVWEQAVFILLNFPGNPIAAEADLAFFESLVEKAKRHHVLIVHDMAYSEMGFDGYRPVSILQAKGAKEVAVELHSFSKSFNMAGCRVGFLTGNPEAVGSLREFKNNIDFGVFKPIQSAAIAALKDAMADPEAGNAAASLYESRRDVLVEALAEAGWEVRKPCATMFLWAKLPPAFLQRNQPWSSRAFARELLLKTGVAVIPGDAFGSEGEGFVRIALVQEEHVLREAARRIGSFLSEFA</sequence>
<dbReference type="Gene3D" id="3.90.1150.10">
    <property type="entry name" value="Aspartate Aminotransferase, domain 1"/>
    <property type="match status" value="1"/>
</dbReference>
<dbReference type="InterPro" id="IPR004838">
    <property type="entry name" value="NHTrfase_class1_PyrdxlP-BS"/>
</dbReference>
<comment type="cofactor">
    <cofactor evidence="1 4">
        <name>pyridoxal 5'-phosphate</name>
        <dbReference type="ChEBI" id="CHEBI:597326"/>
    </cofactor>
</comment>
<evidence type="ECO:0000256" key="2">
    <source>
        <dbReference type="ARBA" id="ARBA00022576"/>
    </source>
</evidence>
<proteinExistence type="inferred from homology"/>
<organism evidence="6 7">
    <name type="scientific">Paenibacillus lactis</name>
    <dbReference type="NCBI Taxonomy" id="228574"/>
    <lineage>
        <taxon>Bacteria</taxon>
        <taxon>Bacillati</taxon>
        <taxon>Bacillota</taxon>
        <taxon>Bacilli</taxon>
        <taxon>Bacillales</taxon>
        <taxon>Paenibacillaceae</taxon>
        <taxon>Paenibacillus</taxon>
    </lineage>
</organism>
<evidence type="ECO:0000256" key="1">
    <source>
        <dbReference type="ARBA" id="ARBA00001933"/>
    </source>
</evidence>
<dbReference type="Pfam" id="PF00155">
    <property type="entry name" value="Aminotran_1_2"/>
    <property type="match status" value="1"/>
</dbReference>
<feature type="domain" description="Aminotransferase class I/classII large" evidence="5">
    <location>
        <begin position="39"/>
        <end position="399"/>
    </location>
</feature>
<keyword evidence="2 4" id="KW-0032">Aminotransferase</keyword>
<evidence type="ECO:0000256" key="3">
    <source>
        <dbReference type="ARBA" id="ARBA00022679"/>
    </source>
</evidence>
<reference evidence="6 7" key="1">
    <citation type="submission" date="2021-03" db="EMBL/GenBank/DDBJ databases">
        <title>Genomic Encyclopedia of Type Strains, Phase IV (KMG-IV): sequencing the most valuable type-strain genomes for metagenomic binning, comparative biology and taxonomic classification.</title>
        <authorList>
            <person name="Goeker M."/>
        </authorList>
    </citation>
    <scope>NUCLEOTIDE SEQUENCE [LARGE SCALE GENOMIC DNA]</scope>
    <source>
        <strain evidence="6 7">DSM 15596</strain>
    </source>
</reference>
<dbReference type="Gene3D" id="3.40.640.10">
    <property type="entry name" value="Type I PLP-dependent aspartate aminotransferase-like (Major domain)"/>
    <property type="match status" value="1"/>
</dbReference>
<dbReference type="PANTHER" id="PTHR42832:SF3">
    <property type="entry name" value="L-GLUTAMINE--4-(METHYLSULFANYL)-2-OXOBUTANOATE AMINOTRANSFERASE"/>
    <property type="match status" value="1"/>
</dbReference>
<accession>A0ABS4FBI1</accession>
<dbReference type="CDD" id="cd00609">
    <property type="entry name" value="AAT_like"/>
    <property type="match status" value="1"/>
</dbReference>
<evidence type="ECO:0000313" key="6">
    <source>
        <dbReference type="EMBL" id="MBP1893601.1"/>
    </source>
</evidence>
<dbReference type="InterPro" id="IPR050881">
    <property type="entry name" value="LL-DAP_aminotransferase"/>
</dbReference>
<evidence type="ECO:0000259" key="5">
    <source>
        <dbReference type="Pfam" id="PF00155"/>
    </source>
</evidence>
<comment type="caution">
    <text evidence="6">The sequence shown here is derived from an EMBL/GenBank/DDBJ whole genome shotgun (WGS) entry which is preliminary data.</text>
</comment>
<protein>
    <recommendedName>
        <fullName evidence="4">Aminotransferase</fullName>
        <ecNumber evidence="4">2.6.1.-</ecNumber>
    </recommendedName>
</protein>
<keyword evidence="7" id="KW-1185">Reference proteome</keyword>
<dbReference type="InterPro" id="IPR004839">
    <property type="entry name" value="Aminotransferase_I/II_large"/>
</dbReference>
<dbReference type="PANTHER" id="PTHR42832">
    <property type="entry name" value="AMINO ACID AMINOTRANSFERASE"/>
    <property type="match status" value="1"/>
</dbReference>
<dbReference type="EMBL" id="JAGGKI010000006">
    <property type="protein sequence ID" value="MBP1893601.1"/>
    <property type="molecule type" value="Genomic_DNA"/>
</dbReference>
<dbReference type="PROSITE" id="PS00105">
    <property type="entry name" value="AA_TRANSFER_CLASS_1"/>
    <property type="match status" value="1"/>
</dbReference>
<dbReference type="Proteomes" id="UP000706926">
    <property type="component" value="Unassembled WGS sequence"/>
</dbReference>
<comment type="similarity">
    <text evidence="4">Belongs to the class-I pyridoxal-phosphate-dependent aminotransferase family.</text>
</comment>
<dbReference type="GO" id="GO:0010285">
    <property type="term" value="F:L,L-diaminopimelate aminotransferase activity"/>
    <property type="evidence" value="ECO:0007669"/>
    <property type="project" value="UniProtKB-EC"/>
</dbReference>
<keyword evidence="3 4" id="KW-0808">Transferase</keyword>
<dbReference type="InterPro" id="IPR015421">
    <property type="entry name" value="PyrdxlP-dep_Trfase_major"/>
</dbReference>
<name>A0ABS4FBI1_9BACL</name>
<dbReference type="InterPro" id="IPR015424">
    <property type="entry name" value="PyrdxlP-dep_Trfase"/>
</dbReference>